<accession>A0A3B0URB4</accession>
<gene>
    <name evidence="5" type="ORF">MNBD_BACTEROID06-1632</name>
</gene>
<evidence type="ECO:0000256" key="2">
    <source>
        <dbReference type="ARBA" id="ARBA00022908"/>
    </source>
</evidence>
<dbReference type="PANTHER" id="PTHR30349:SF77">
    <property type="entry name" value="TYROSINE RECOMBINASE XERC"/>
    <property type="match status" value="1"/>
</dbReference>
<dbReference type="Pfam" id="PF00589">
    <property type="entry name" value="Phage_integrase"/>
    <property type="match status" value="1"/>
</dbReference>
<dbReference type="PROSITE" id="PS51898">
    <property type="entry name" value="TYR_RECOMBINASE"/>
    <property type="match status" value="1"/>
</dbReference>
<organism evidence="5">
    <name type="scientific">hydrothermal vent metagenome</name>
    <dbReference type="NCBI Taxonomy" id="652676"/>
    <lineage>
        <taxon>unclassified sequences</taxon>
        <taxon>metagenomes</taxon>
        <taxon>ecological metagenomes</taxon>
    </lineage>
</organism>
<dbReference type="SUPFAM" id="SSF56349">
    <property type="entry name" value="DNA breaking-rejoining enzymes"/>
    <property type="match status" value="1"/>
</dbReference>
<dbReference type="GO" id="GO:0006310">
    <property type="term" value="P:DNA recombination"/>
    <property type="evidence" value="ECO:0007669"/>
    <property type="project" value="UniProtKB-KW"/>
</dbReference>
<dbReference type="InterPro" id="IPR002104">
    <property type="entry name" value="Integrase_catalytic"/>
</dbReference>
<sequence>YYKFLLKSGTIPKDPSLQLKALKTPKRLPQFAQEKEMQNLFELVDFGNDIEGVRDQLILELLYATGMRRAELIGLKTTSVNIKKRQIKVLGKRNKERIIPLTIEVTNLVQKYLRLRNEKYMTEANNFLLLTDKGQPLYEAFVYRKVKKYLGATTSLEKNSPHILRHTFATHLLNNGADLNAVKELLGHSSLAATQVYTHNSLDKLKKVFEKAHPKA</sequence>
<dbReference type="GO" id="GO:0005737">
    <property type="term" value="C:cytoplasm"/>
    <property type="evidence" value="ECO:0007669"/>
    <property type="project" value="UniProtKB-SubCell"/>
</dbReference>
<comment type="subcellular location">
    <subcellularLocation>
        <location evidence="1">Cytoplasm</location>
    </subcellularLocation>
</comment>
<protein>
    <submittedName>
        <fullName evidence="5">Site-specific tyrosine recombinase XerC</fullName>
    </submittedName>
</protein>
<evidence type="ECO:0000256" key="3">
    <source>
        <dbReference type="ARBA" id="ARBA00023172"/>
    </source>
</evidence>
<keyword evidence="2" id="KW-0229">DNA integration</keyword>
<dbReference type="AlphaFoldDB" id="A0A3B0URB4"/>
<dbReference type="GO" id="GO:0003677">
    <property type="term" value="F:DNA binding"/>
    <property type="evidence" value="ECO:0007669"/>
    <property type="project" value="InterPro"/>
</dbReference>
<dbReference type="InterPro" id="IPR013762">
    <property type="entry name" value="Integrase-like_cat_sf"/>
</dbReference>
<evidence type="ECO:0000313" key="5">
    <source>
        <dbReference type="EMBL" id="VAW28882.1"/>
    </source>
</evidence>
<feature type="non-terminal residue" evidence="5">
    <location>
        <position position="1"/>
    </location>
</feature>
<evidence type="ECO:0000259" key="4">
    <source>
        <dbReference type="PROSITE" id="PS51898"/>
    </source>
</evidence>
<reference evidence="5" key="1">
    <citation type="submission" date="2018-06" db="EMBL/GenBank/DDBJ databases">
        <authorList>
            <person name="Zhirakovskaya E."/>
        </authorList>
    </citation>
    <scope>NUCLEOTIDE SEQUENCE</scope>
</reference>
<dbReference type="GO" id="GO:0015074">
    <property type="term" value="P:DNA integration"/>
    <property type="evidence" value="ECO:0007669"/>
    <property type="project" value="UniProtKB-KW"/>
</dbReference>
<proteinExistence type="predicted"/>
<dbReference type="PANTHER" id="PTHR30349">
    <property type="entry name" value="PHAGE INTEGRASE-RELATED"/>
    <property type="match status" value="1"/>
</dbReference>
<dbReference type="EMBL" id="UOES01000477">
    <property type="protein sequence ID" value="VAW28882.1"/>
    <property type="molecule type" value="Genomic_DNA"/>
</dbReference>
<dbReference type="InterPro" id="IPR011010">
    <property type="entry name" value="DNA_brk_join_enz"/>
</dbReference>
<feature type="domain" description="Tyr recombinase" evidence="4">
    <location>
        <begin position="27"/>
        <end position="210"/>
    </location>
</feature>
<evidence type="ECO:0000256" key="1">
    <source>
        <dbReference type="ARBA" id="ARBA00004496"/>
    </source>
</evidence>
<keyword evidence="3" id="KW-0233">DNA recombination</keyword>
<name>A0A3B0URB4_9ZZZZ</name>
<dbReference type="InterPro" id="IPR050090">
    <property type="entry name" value="Tyrosine_recombinase_XerCD"/>
</dbReference>
<dbReference type="Gene3D" id="1.10.443.10">
    <property type="entry name" value="Intergrase catalytic core"/>
    <property type="match status" value="1"/>
</dbReference>